<name>A0A923HIU1_9BURK</name>
<comment type="caution">
    <text evidence="1">The sequence shown here is derived from an EMBL/GenBank/DDBJ whole genome shotgun (WGS) entry which is preliminary data.</text>
</comment>
<dbReference type="RefSeq" id="WP_186912421.1">
    <property type="nucleotide sequence ID" value="NZ_JACOFV010000008.1"/>
</dbReference>
<protein>
    <recommendedName>
        <fullName evidence="3">DUF4375 domain-containing protein</fullName>
    </recommendedName>
</protein>
<proteinExistence type="predicted"/>
<evidence type="ECO:0000313" key="2">
    <source>
        <dbReference type="Proteomes" id="UP000634011"/>
    </source>
</evidence>
<sequence length="98" mass="11644">MYRDAGNFKNFGEAYFENPHDLSLESLTEKIKSNLLDDLFFDAYAVGLPELFFEDYDDELDHDWHEFDRLEQVVENNIEDDLQSISDFIEQLEAKRLT</sequence>
<dbReference type="Proteomes" id="UP000634011">
    <property type="component" value="Unassembled WGS sequence"/>
</dbReference>
<keyword evidence="2" id="KW-1185">Reference proteome</keyword>
<evidence type="ECO:0008006" key="3">
    <source>
        <dbReference type="Google" id="ProtNLM"/>
    </source>
</evidence>
<dbReference type="AlphaFoldDB" id="A0A923HIU1"/>
<accession>A0A923HIU1</accession>
<organism evidence="1 2">
    <name type="scientific">Undibacterium jejuense</name>
    <dbReference type="NCBI Taxonomy" id="1344949"/>
    <lineage>
        <taxon>Bacteria</taxon>
        <taxon>Pseudomonadati</taxon>
        <taxon>Pseudomonadota</taxon>
        <taxon>Betaproteobacteria</taxon>
        <taxon>Burkholderiales</taxon>
        <taxon>Oxalobacteraceae</taxon>
        <taxon>Undibacterium</taxon>
    </lineage>
</organism>
<dbReference type="EMBL" id="JACOFV010000008">
    <property type="protein sequence ID" value="MBC3862502.1"/>
    <property type="molecule type" value="Genomic_DNA"/>
</dbReference>
<gene>
    <name evidence="1" type="ORF">H8K32_10360</name>
</gene>
<evidence type="ECO:0000313" key="1">
    <source>
        <dbReference type="EMBL" id="MBC3862502.1"/>
    </source>
</evidence>
<reference evidence="1" key="1">
    <citation type="submission" date="2020-08" db="EMBL/GenBank/DDBJ databases">
        <title>Novel species isolated from subtropical streams in China.</title>
        <authorList>
            <person name="Lu H."/>
        </authorList>
    </citation>
    <scope>NUCLEOTIDE SEQUENCE</scope>
    <source>
        <strain evidence="1">KACC 12607</strain>
    </source>
</reference>